<dbReference type="InterPro" id="IPR007939">
    <property type="entry name" value="Cu-R_B_prcur"/>
</dbReference>
<proteinExistence type="predicted"/>
<dbReference type="EMBL" id="VFSU01000025">
    <property type="protein sequence ID" value="TPE60709.1"/>
    <property type="molecule type" value="Genomic_DNA"/>
</dbReference>
<feature type="signal peptide" evidence="1">
    <location>
        <begin position="1"/>
        <end position="17"/>
    </location>
</feature>
<name>A0A501XJX1_9SPHN</name>
<accession>A0A501XJX1</accession>
<evidence type="ECO:0000313" key="3">
    <source>
        <dbReference type="Proteomes" id="UP000319897"/>
    </source>
</evidence>
<keyword evidence="1" id="KW-0732">Signal</keyword>
<protein>
    <submittedName>
        <fullName evidence="2">Copper resistance protein B</fullName>
    </submittedName>
</protein>
<keyword evidence="3" id="KW-1185">Reference proteome</keyword>
<dbReference type="GO" id="GO:0005507">
    <property type="term" value="F:copper ion binding"/>
    <property type="evidence" value="ECO:0007669"/>
    <property type="project" value="InterPro"/>
</dbReference>
<dbReference type="Pfam" id="PF05275">
    <property type="entry name" value="CopB"/>
    <property type="match status" value="1"/>
</dbReference>
<dbReference type="RefSeq" id="WP_140928307.1">
    <property type="nucleotide sequence ID" value="NZ_VFSU01000025.1"/>
</dbReference>
<dbReference type="AlphaFoldDB" id="A0A501XJX1"/>
<reference evidence="2 3" key="1">
    <citation type="submission" date="2019-06" db="EMBL/GenBank/DDBJ databases">
        <authorList>
            <person name="Lee I."/>
            <person name="Jang G.I."/>
            <person name="Hwang C.Y."/>
        </authorList>
    </citation>
    <scope>NUCLEOTIDE SEQUENCE [LARGE SCALE GENOMIC DNA]</scope>
    <source>
        <strain evidence="2 3">PAMC 28131</strain>
    </source>
</reference>
<feature type="chain" id="PRO_5021484357" evidence="1">
    <location>
        <begin position="18"/>
        <end position="236"/>
    </location>
</feature>
<evidence type="ECO:0000313" key="2">
    <source>
        <dbReference type="EMBL" id="TPE60709.1"/>
    </source>
</evidence>
<organism evidence="2 3">
    <name type="scientific">Sandaracinobacter neustonicus</name>
    <dbReference type="NCBI Taxonomy" id="1715348"/>
    <lineage>
        <taxon>Bacteria</taxon>
        <taxon>Pseudomonadati</taxon>
        <taxon>Pseudomonadota</taxon>
        <taxon>Alphaproteobacteria</taxon>
        <taxon>Sphingomonadales</taxon>
        <taxon>Sphingosinicellaceae</taxon>
        <taxon>Sandaracinobacter</taxon>
    </lineage>
</organism>
<comment type="caution">
    <text evidence="2">The sequence shown here is derived from an EMBL/GenBank/DDBJ whole genome shotgun (WGS) entry which is preliminary data.</text>
</comment>
<gene>
    <name evidence="2" type="ORF">FJQ54_10155</name>
</gene>
<dbReference type="OrthoDB" id="9778934at2"/>
<evidence type="ECO:0000256" key="1">
    <source>
        <dbReference type="SAM" id="SignalP"/>
    </source>
</evidence>
<dbReference type="Proteomes" id="UP000319897">
    <property type="component" value="Unassembled WGS sequence"/>
</dbReference>
<dbReference type="GO" id="GO:0009279">
    <property type="term" value="C:cell outer membrane"/>
    <property type="evidence" value="ECO:0007669"/>
    <property type="project" value="InterPro"/>
</dbReference>
<dbReference type="GO" id="GO:0006878">
    <property type="term" value="P:intracellular copper ion homeostasis"/>
    <property type="evidence" value="ECO:0007669"/>
    <property type="project" value="InterPro"/>
</dbReference>
<sequence>MRALLVSLLFATAPAFAQTVDEPAAHLHGNRTYSYTSAEADYSRQSGTDVVNWDAEGWIGGDNHKFWWKTEGEHAGSAFEKAEVQALYSRNVWTFFDVQGGVRTDIEPDRRAYAVVGVQGLAPQLLETELHAFIGFKGDVSIRFKQSFDLRLTNRFVLEPQLETDLYLTDVPERRVGSGFSTIETGVQARYEVTRKFAPTLAVTYESKLGETARLAREDGEDTGGWSVRGGVRFWF</sequence>